<dbReference type="Proteomes" id="UP000192328">
    <property type="component" value="Unassembled WGS sequence"/>
</dbReference>
<keyword evidence="2" id="KW-1185">Reference proteome</keyword>
<accession>A0AC61PNI4</accession>
<sequence length="249" mass="27899">MKINDASRSTGVSRDMIRFYEKLGLVRPGRLPNGYRDYTDDDLYQLTVIRYLSNLGVPLKVIAKAFSNGQTDLLVGNLHTEIDRLTLLKTQIDARIAAARESIDCFNLLSAGTPWEMYETQERYLFSFGNQHYPVYRSAPEEGDSFVFYYRQRYSVGEEITPLGPADRGIMFYSSLPGTECVPSQRCLRTVLTHPSGSNHLLGAGELEPSLRQAASLTGQRAFTVLIHQFFRQTGSNDAAILCAEILPG</sequence>
<evidence type="ECO:0000313" key="1">
    <source>
        <dbReference type="EMBL" id="SMC76783.1"/>
    </source>
</evidence>
<reference evidence="1" key="1">
    <citation type="submission" date="2017-04" db="EMBL/GenBank/DDBJ databases">
        <authorList>
            <person name="Varghese N."/>
            <person name="Submissions S."/>
        </authorList>
    </citation>
    <scope>NUCLEOTIDE SEQUENCE</scope>
    <source>
        <strain evidence="1">WTE2008</strain>
    </source>
</reference>
<organism evidence="1 2">
    <name type="scientific">Aristaeella lactis</name>
    <dbReference type="NCBI Taxonomy" id="3046383"/>
    <lineage>
        <taxon>Bacteria</taxon>
        <taxon>Bacillati</taxon>
        <taxon>Bacillota</taxon>
        <taxon>Clostridia</taxon>
        <taxon>Eubacteriales</taxon>
        <taxon>Aristaeellaceae</taxon>
        <taxon>Aristaeella</taxon>
    </lineage>
</organism>
<comment type="caution">
    <text evidence="1">The sequence shown here is derived from an EMBL/GenBank/DDBJ whole genome shotgun (WGS) entry which is preliminary data.</text>
</comment>
<protein>
    <submittedName>
        <fullName evidence="1">DNA-binding transcriptional regulator, MerR family</fullName>
    </submittedName>
</protein>
<dbReference type="EMBL" id="FWXZ01000005">
    <property type="protein sequence ID" value="SMC76783.1"/>
    <property type="molecule type" value="Genomic_DNA"/>
</dbReference>
<gene>
    <name evidence="1" type="ORF">SAMN06297397_2404</name>
</gene>
<name>A0AC61PNI4_9FIRM</name>
<keyword evidence="1" id="KW-0238">DNA-binding</keyword>
<proteinExistence type="predicted"/>
<evidence type="ECO:0000313" key="2">
    <source>
        <dbReference type="Proteomes" id="UP000192328"/>
    </source>
</evidence>